<dbReference type="NCBIfam" id="TIGR03160">
    <property type="entry name" value="cobT_DBIPRT"/>
    <property type="match status" value="1"/>
</dbReference>
<dbReference type="NCBIfam" id="NF000996">
    <property type="entry name" value="PRK00105.1"/>
    <property type="match status" value="1"/>
</dbReference>
<keyword evidence="5 10" id="KW-0169">Cobalamin biosynthesis</keyword>
<dbReference type="CDD" id="cd02439">
    <property type="entry name" value="DMB-PRT_CobT"/>
    <property type="match status" value="1"/>
</dbReference>
<dbReference type="InterPro" id="IPR017846">
    <property type="entry name" value="Nict_dMeBzImd_PRibTrfase_bact"/>
</dbReference>
<evidence type="ECO:0000256" key="5">
    <source>
        <dbReference type="ARBA" id="ARBA00022573"/>
    </source>
</evidence>
<dbReference type="GO" id="GO:0009236">
    <property type="term" value="P:cobalamin biosynthetic process"/>
    <property type="evidence" value="ECO:0007669"/>
    <property type="project" value="UniProtKB-UniRule"/>
</dbReference>
<evidence type="ECO:0000256" key="10">
    <source>
        <dbReference type="HAMAP-Rule" id="MF_00230"/>
    </source>
</evidence>
<comment type="catalytic activity">
    <reaction evidence="9 10">
        <text>5,6-dimethylbenzimidazole + nicotinate beta-D-ribonucleotide = alpha-ribazole 5'-phosphate + nicotinate + H(+)</text>
        <dbReference type="Rhea" id="RHEA:11196"/>
        <dbReference type="ChEBI" id="CHEBI:15378"/>
        <dbReference type="ChEBI" id="CHEBI:15890"/>
        <dbReference type="ChEBI" id="CHEBI:32544"/>
        <dbReference type="ChEBI" id="CHEBI:57502"/>
        <dbReference type="ChEBI" id="CHEBI:57918"/>
        <dbReference type="EC" id="2.4.2.21"/>
    </reaction>
</comment>
<name>A0A833H337_9LEPT</name>
<evidence type="ECO:0000256" key="7">
    <source>
        <dbReference type="ARBA" id="ARBA00022679"/>
    </source>
</evidence>
<comment type="function">
    <text evidence="10">Catalyzes the synthesis of alpha-ribazole-5'-phosphate from nicotinate mononucleotide (NAMN) and 5,6-dimethylbenzimidazole (DMB).</text>
</comment>
<dbReference type="SUPFAM" id="SSF52733">
    <property type="entry name" value="Nicotinate mononucleotide:5,6-dimethylbenzimidazole phosphoribosyltransferase (CobT)"/>
    <property type="match status" value="1"/>
</dbReference>
<dbReference type="HAMAP" id="MF_00230">
    <property type="entry name" value="CobT"/>
    <property type="match status" value="1"/>
</dbReference>
<evidence type="ECO:0000256" key="1">
    <source>
        <dbReference type="ARBA" id="ARBA00005049"/>
    </source>
</evidence>
<dbReference type="FunFam" id="3.40.50.10210:FF:000001">
    <property type="entry name" value="Nicotinate-nucleotide--dimethylbenzimidazole phosphoribosyltransferase"/>
    <property type="match status" value="1"/>
</dbReference>
<gene>
    <name evidence="10 11" type="primary">cobT</name>
    <name evidence="11" type="ORF">F9K24_05360</name>
</gene>
<evidence type="ECO:0000313" key="11">
    <source>
        <dbReference type="EMBL" id="KAB2933894.1"/>
    </source>
</evidence>
<keyword evidence="6 10" id="KW-0328">Glycosyltransferase</keyword>
<dbReference type="Gene3D" id="3.40.50.10210">
    <property type="match status" value="1"/>
</dbReference>
<keyword evidence="7 10" id="KW-0808">Transferase</keyword>
<comment type="similarity">
    <text evidence="2 10">Belongs to the CobT family.</text>
</comment>
<dbReference type="InterPro" id="IPR003200">
    <property type="entry name" value="Nict_dMeBzImd_PRibTrfase"/>
</dbReference>
<protein>
    <recommendedName>
        <fullName evidence="4 10">Nicotinate-nucleotide--dimethylbenzimidazole phosphoribosyltransferase</fullName>
        <shortName evidence="10">NN:DBI PRT</shortName>
        <ecNumber evidence="3 10">2.4.2.21</ecNumber>
    </recommendedName>
    <alternativeName>
        <fullName evidence="8 10">N(1)-alpha-phosphoribosyltransferase</fullName>
    </alternativeName>
</protein>
<dbReference type="InterPro" id="IPR036087">
    <property type="entry name" value="Nict_dMeBzImd_PRibTrfase_sf"/>
</dbReference>
<organism evidence="11 12">
    <name type="scientific">Leptonema illini</name>
    <dbReference type="NCBI Taxonomy" id="183"/>
    <lineage>
        <taxon>Bacteria</taxon>
        <taxon>Pseudomonadati</taxon>
        <taxon>Spirochaetota</taxon>
        <taxon>Spirochaetia</taxon>
        <taxon>Leptospirales</taxon>
        <taxon>Leptospiraceae</taxon>
        <taxon>Leptonema</taxon>
    </lineage>
</organism>
<comment type="pathway">
    <text evidence="1 10">Nucleoside biosynthesis; alpha-ribazole biosynthesis; alpha-ribazole from 5,6-dimethylbenzimidazole: step 1/2.</text>
</comment>
<dbReference type="Proteomes" id="UP000460298">
    <property type="component" value="Unassembled WGS sequence"/>
</dbReference>
<proteinExistence type="inferred from homology"/>
<evidence type="ECO:0000256" key="9">
    <source>
        <dbReference type="ARBA" id="ARBA00047340"/>
    </source>
</evidence>
<feature type="active site" description="Proton acceptor" evidence="10">
    <location>
        <position position="319"/>
    </location>
</feature>
<dbReference type="InterPro" id="IPR023195">
    <property type="entry name" value="Nict_dMeBzImd_PRibTrfase_N"/>
</dbReference>
<reference evidence="11 12" key="1">
    <citation type="submission" date="2019-10" db="EMBL/GenBank/DDBJ databases">
        <title>Extracellular Electron Transfer in a Candidatus Methanoperedens spp. Enrichment Culture.</title>
        <authorList>
            <person name="Berger S."/>
            <person name="Rangel Shaw D."/>
            <person name="Berben T."/>
            <person name="In 'T Zandt M."/>
            <person name="Frank J."/>
            <person name="Reimann J."/>
            <person name="Jetten M.S.M."/>
            <person name="Welte C.U."/>
        </authorList>
    </citation>
    <scope>NUCLEOTIDE SEQUENCE [LARGE SCALE GENOMIC DNA]</scope>
    <source>
        <strain evidence="11">SB12</strain>
    </source>
</reference>
<comment type="caution">
    <text evidence="11">The sequence shown here is derived from an EMBL/GenBank/DDBJ whole genome shotgun (WGS) entry which is preliminary data.</text>
</comment>
<dbReference type="PANTHER" id="PTHR43463:SF1">
    <property type="entry name" value="NICOTINATE-NUCLEOTIDE--DIMETHYLBENZIMIDAZOLE PHOSPHORIBOSYLTRANSFERASE"/>
    <property type="match status" value="1"/>
</dbReference>
<sequence>MLQIDSATSRPTIPSTDLRERLQAKIDGKTKPPGSLGRLEKLAMQIGLLQETTEPEIRSPLCLVFAGDHGITEEGVSAFPAEVTYQMVLNFLSGGAAINVFARQNGLHFRVVDAGVKADFEAHGKLIQSKIASGTANFLTGSAMTVAQCDEAIAQGRRIVADWNEREGTNLLICGEMGIGNTTSAAAVLHALSSLPVEVCVGRGTGVDDEMLQKKIDIVQQAVERHALRGADATRILRSVGGFEIAMMTGAYLEAADRRILILVDGFIATAAALLAVRTQPRVTQAMVFAHKSDETGHAAMLDLLGASPLLDLGLRLGEGTGAALAYPIVLAAVNFLREMADFSTANVSEKTD</sequence>
<dbReference type="EC" id="2.4.2.21" evidence="3 10"/>
<dbReference type="GO" id="GO:0008939">
    <property type="term" value="F:nicotinate-nucleotide-dimethylbenzimidazole phosphoribosyltransferase activity"/>
    <property type="evidence" value="ECO:0007669"/>
    <property type="project" value="UniProtKB-UniRule"/>
</dbReference>
<dbReference type="Gene3D" id="1.10.1610.10">
    <property type="match status" value="1"/>
</dbReference>
<dbReference type="EMBL" id="WBUI01000004">
    <property type="protein sequence ID" value="KAB2933894.1"/>
    <property type="molecule type" value="Genomic_DNA"/>
</dbReference>
<dbReference type="UniPathway" id="UPA00061">
    <property type="reaction ID" value="UER00516"/>
</dbReference>
<evidence type="ECO:0000256" key="6">
    <source>
        <dbReference type="ARBA" id="ARBA00022676"/>
    </source>
</evidence>
<evidence type="ECO:0000256" key="8">
    <source>
        <dbReference type="ARBA" id="ARBA00030686"/>
    </source>
</evidence>
<evidence type="ECO:0000256" key="2">
    <source>
        <dbReference type="ARBA" id="ARBA00007110"/>
    </source>
</evidence>
<accession>A0A833H337</accession>
<dbReference type="Pfam" id="PF02277">
    <property type="entry name" value="DBI_PRT"/>
    <property type="match status" value="1"/>
</dbReference>
<evidence type="ECO:0000313" key="12">
    <source>
        <dbReference type="Proteomes" id="UP000460298"/>
    </source>
</evidence>
<evidence type="ECO:0000256" key="4">
    <source>
        <dbReference type="ARBA" id="ARBA00015486"/>
    </source>
</evidence>
<dbReference type="PANTHER" id="PTHR43463">
    <property type="entry name" value="NICOTINATE-NUCLEOTIDE--DIMETHYLBENZIMIDAZOLE PHOSPHORIBOSYLTRANSFERASE"/>
    <property type="match status" value="1"/>
</dbReference>
<evidence type="ECO:0000256" key="3">
    <source>
        <dbReference type="ARBA" id="ARBA00011991"/>
    </source>
</evidence>
<dbReference type="AlphaFoldDB" id="A0A833H337"/>